<feature type="domain" description="ABC transmembrane type-1" evidence="8">
    <location>
        <begin position="79"/>
        <end position="260"/>
    </location>
</feature>
<evidence type="ECO:0000256" key="3">
    <source>
        <dbReference type="ARBA" id="ARBA00022475"/>
    </source>
</evidence>
<sequence>MSVVSATGTVRIVRPRRVVRAGEGRWTLLLIAVVAAVLLVWEAVVTWFQWVPEAFLPAPSAIAVAFGRLMVDPEFWGAFGFSVTNLLIGLAIAIVVGVVVGLAVGWSPVLRFMVAPFLWVLYSTPKVALAPLFILGLGLGSESKIALVILLAVFPILLNTMEGAVTVNPSLVNAARVYGAKGIGLGWKVIFPATLPYSLSGIQRGAALGFTGEVLGEFLGGTGGLGHLLEFAAYQFRMDEAIAMVVVMVIIANLTLFLISVLRRRLAPWYDERKIVG</sequence>
<keyword evidence="4 7" id="KW-0812">Transmembrane</keyword>
<feature type="transmembrane region" description="Helical" evidence="7">
    <location>
        <begin position="241"/>
        <end position="262"/>
    </location>
</feature>
<evidence type="ECO:0000313" key="10">
    <source>
        <dbReference type="Proteomes" id="UP000831467"/>
    </source>
</evidence>
<evidence type="ECO:0000313" key="9">
    <source>
        <dbReference type="EMBL" id="UPL10466.1"/>
    </source>
</evidence>
<dbReference type="PANTHER" id="PTHR30151:SF25">
    <property type="entry name" value="TAURINE TRANSPORT SYSTEM PERMEASE PROTEIN TAUC"/>
    <property type="match status" value="1"/>
</dbReference>
<feature type="transmembrane region" description="Helical" evidence="7">
    <location>
        <begin position="26"/>
        <end position="48"/>
    </location>
</feature>
<feature type="transmembrane region" description="Helical" evidence="7">
    <location>
        <begin position="117"/>
        <end position="138"/>
    </location>
</feature>
<dbReference type="InterPro" id="IPR000515">
    <property type="entry name" value="MetI-like"/>
</dbReference>
<dbReference type="PROSITE" id="PS50928">
    <property type="entry name" value="ABC_TM1"/>
    <property type="match status" value="1"/>
</dbReference>
<feature type="transmembrane region" description="Helical" evidence="7">
    <location>
        <begin position="83"/>
        <end position="105"/>
    </location>
</feature>
<reference evidence="9 10" key="1">
    <citation type="submission" date="2021-06" db="EMBL/GenBank/DDBJ databases">
        <title>Genome-based taxonomic framework of Microbacterium strains isolated from marine environment, the description of four new species and reclassification of four preexisting species.</title>
        <authorList>
            <person name="Lee S.D."/>
            <person name="Kim S.-M."/>
            <person name="Byeon Y.-S."/>
            <person name="Yang H.L."/>
            <person name="Kim I.S."/>
        </authorList>
    </citation>
    <scope>NUCLEOTIDE SEQUENCE [LARGE SCALE GENOMIC DNA]</scope>
    <source>
        <strain evidence="9 10">SSW1-51</strain>
    </source>
</reference>
<keyword evidence="5 7" id="KW-1133">Transmembrane helix</keyword>
<dbReference type="InterPro" id="IPR035906">
    <property type="entry name" value="MetI-like_sf"/>
</dbReference>
<evidence type="ECO:0000256" key="7">
    <source>
        <dbReference type="RuleBase" id="RU363032"/>
    </source>
</evidence>
<dbReference type="Proteomes" id="UP000831467">
    <property type="component" value="Chromosome"/>
</dbReference>
<evidence type="ECO:0000256" key="5">
    <source>
        <dbReference type="ARBA" id="ARBA00022989"/>
    </source>
</evidence>
<evidence type="ECO:0000256" key="4">
    <source>
        <dbReference type="ARBA" id="ARBA00022692"/>
    </source>
</evidence>
<evidence type="ECO:0000259" key="8">
    <source>
        <dbReference type="PROSITE" id="PS50928"/>
    </source>
</evidence>
<evidence type="ECO:0000256" key="2">
    <source>
        <dbReference type="ARBA" id="ARBA00022448"/>
    </source>
</evidence>
<keyword evidence="10" id="KW-1185">Reference proteome</keyword>
<proteinExistence type="inferred from homology"/>
<evidence type="ECO:0000256" key="6">
    <source>
        <dbReference type="ARBA" id="ARBA00023136"/>
    </source>
</evidence>
<dbReference type="EMBL" id="CP078076">
    <property type="protein sequence ID" value="UPL10466.1"/>
    <property type="molecule type" value="Genomic_DNA"/>
</dbReference>
<dbReference type="RefSeq" id="WP_247982441.1">
    <property type="nucleotide sequence ID" value="NZ_CP078076.1"/>
</dbReference>
<organism evidence="9 10">
    <name type="scientific">Microbacterium sufflavum</name>
    <dbReference type="NCBI Taxonomy" id="2851649"/>
    <lineage>
        <taxon>Bacteria</taxon>
        <taxon>Bacillati</taxon>
        <taxon>Actinomycetota</taxon>
        <taxon>Actinomycetes</taxon>
        <taxon>Micrococcales</taxon>
        <taxon>Microbacteriaceae</taxon>
        <taxon>Microbacterium</taxon>
    </lineage>
</organism>
<feature type="transmembrane region" description="Helical" evidence="7">
    <location>
        <begin position="145"/>
        <end position="161"/>
    </location>
</feature>
<gene>
    <name evidence="9" type="ORF">KV394_04825</name>
</gene>
<evidence type="ECO:0000256" key="1">
    <source>
        <dbReference type="ARBA" id="ARBA00004651"/>
    </source>
</evidence>
<keyword evidence="6 7" id="KW-0472">Membrane</keyword>
<dbReference type="SUPFAM" id="SSF161098">
    <property type="entry name" value="MetI-like"/>
    <property type="match status" value="1"/>
</dbReference>
<comment type="similarity">
    <text evidence="7">Belongs to the binding-protein-dependent transport system permease family.</text>
</comment>
<name>A0ABY4IF31_9MICO</name>
<keyword evidence="3" id="KW-1003">Cell membrane</keyword>
<protein>
    <submittedName>
        <fullName evidence="9">ABC transporter permease subunit</fullName>
    </submittedName>
</protein>
<accession>A0ABY4IF31</accession>
<keyword evidence="2 7" id="KW-0813">Transport</keyword>
<dbReference type="PANTHER" id="PTHR30151">
    <property type="entry name" value="ALKANE SULFONATE ABC TRANSPORTER-RELATED, MEMBRANE SUBUNIT"/>
    <property type="match status" value="1"/>
</dbReference>
<dbReference type="Gene3D" id="1.10.3720.10">
    <property type="entry name" value="MetI-like"/>
    <property type="match status" value="1"/>
</dbReference>
<dbReference type="Pfam" id="PF00528">
    <property type="entry name" value="BPD_transp_1"/>
    <property type="match status" value="1"/>
</dbReference>
<comment type="subcellular location">
    <subcellularLocation>
        <location evidence="1 7">Cell membrane</location>
        <topology evidence="1 7">Multi-pass membrane protein</topology>
    </subcellularLocation>
</comment>